<dbReference type="EMBL" id="JBHSSM010000016">
    <property type="protein sequence ID" value="MFC6315262.1"/>
    <property type="molecule type" value="Genomic_DNA"/>
</dbReference>
<keyword evidence="3 7" id="KW-0489">Methyltransferase</keyword>
<dbReference type="InterPro" id="IPR029063">
    <property type="entry name" value="SAM-dependent_MTases_sf"/>
</dbReference>
<keyword evidence="6 7" id="KW-0819">tRNA processing</keyword>
<dbReference type="Pfam" id="PF02390">
    <property type="entry name" value="Methyltransf_4"/>
    <property type="match status" value="1"/>
</dbReference>
<keyword evidence="5 7" id="KW-0949">S-adenosyl-L-methionine</keyword>
<dbReference type="PANTHER" id="PTHR23417:SF14">
    <property type="entry name" value="PENTACOTRIPEPTIDE-REPEAT REGION OF PRORP DOMAIN-CONTAINING PROTEIN"/>
    <property type="match status" value="1"/>
</dbReference>
<accession>A0ABW1UQX0</accession>
<feature type="binding site" evidence="7">
    <location>
        <begin position="193"/>
        <end position="196"/>
    </location>
    <ligand>
        <name>substrate</name>
    </ligand>
</feature>
<evidence type="ECO:0000256" key="6">
    <source>
        <dbReference type="ARBA" id="ARBA00022694"/>
    </source>
</evidence>
<comment type="caution">
    <text evidence="8">The sequence shown here is derived from an EMBL/GenBank/DDBJ whole genome shotgun (WGS) entry which is preliminary data.</text>
</comment>
<evidence type="ECO:0000256" key="7">
    <source>
        <dbReference type="HAMAP-Rule" id="MF_01057"/>
    </source>
</evidence>
<evidence type="ECO:0000313" key="8">
    <source>
        <dbReference type="EMBL" id="MFC6315262.1"/>
    </source>
</evidence>
<dbReference type="NCBIfam" id="TIGR00091">
    <property type="entry name" value="tRNA (guanosine(46)-N7)-methyltransferase TrmB"/>
    <property type="match status" value="1"/>
</dbReference>
<gene>
    <name evidence="7 8" type="primary">trmB</name>
    <name evidence="8" type="ORF">ACFQHW_06690</name>
</gene>
<feature type="binding site" evidence="7">
    <location>
        <position position="123"/>
    </location>
    <ligand>
        <name>substrate</name>
    </ligand>
</feature>
<evidence type="ECO:0000256" key="1">
    <source>
        <dbReference type="ARBA" id="ARBA00000142"/>
    </source>
</evidence>
<dbReference type="Proteomes" id="UP001596310">
    <property type="component" value="Unassembled WGS sequence"/>
</dbReference>
<feature type="binding site" evidence="7">
    <location>
        <position position="70"/>
    </location>
    <ligand>
        <name>S-adenosyl-L-methionine</name>
        <dbReference type="ChEBI" id="CHEBI:59789"/>
    </ligand>
</feature>
<reference evidence="9" key="1">
    <citation type="journal article" date="2019" name="Int. J. Syst. Evol. Microbiol.">
        <title>The Global Catalogue of Microorganisms (GCM) 10K type strain sequencing project: providing services to taxonomists for standard genome sequencing and annotation.</title>
        <authorList>
            <consortium name="The Broad Institute Genomics Platform"/>
            <consortium name="The Broad Institute Genome Sequencing Center for Infectious Disease"/>
            <person name="Wu L."/>
            <person name="Ma J."/>
        </authorList>
    </citation>
    <scope>NUCLEOTIDE SEQUENCE [LARGE SCALE GENOMIC DNA]</scope>
    <source>
        <strain evidence="9">CCM 8897</strain>
    </source>
</reference>
<feature type="binding site" evidence="7">
    <location>
        <position position="155"/>
    </location>
    <ligand>
        <name>substrate</name>
    </ligand>
</feature>
<dbReference type="EC" id="2.1.1.33" evidence="7"/>
<sequence>MRLRNKPWVPELMAAHPELVVSAQSGLKGHWAQRFTQPQLPIQLEIGSGKGQFIIGMAQAHPELNFIAMEIQASALGMILQKQVTLQLPNLQLFLGDGAAVTEYFAPQEIGNLYLNFSDPWPKTKHAKRRLTYPSFLAQYQQILAPAGQLRFKTDNQGLFEYSLISLNASAWQFDFISLDLHRSERAASNVQTEYEQKFAAKGQVIYALDAQPQTMPGTSE</sequence>
<evidence type="ECO:0000256" key="2">
    <source>
        <dbReference type="ARBA" id="ARBA00003015"/>
    </source>
</evidence>
<dbReference type="NCBIfam" id="NF001080">
    <property type="entry name" value="PRK00121.2-2"/>
    <property type="match status" value="1"/>
</dbReference>
<dbReference type="PROSITE" id="PS51625">
    <property type="entry name" value="SAM_MT_TRMB"/>
    <property type="match status" value="1"/>
</dbReference>
<dbReference type="HAMAP" id="MF_01057">
    <property type="entry name" value="tRNA_methyltr_TrmB"/>
    <property type="match status" value="1"/>
</dbReference>
<evidence type="ECO:0000256" key="4">
    <source>
        <dbReference type="ARBA" id="ARBA00022679"/>
    </source>
</evidence>
<keyword evidence="9" id="KW-1185">Reference proteome</keyword>
<dbReference type="PANTHER" id="PTHR23417">
    <property type="entry name" value="3-DEOXY-D-MANNO-OCTULOSONIC-ACID TRANSFERASE/TRNA GUANINE-N 7 - -METHYLTRANSFERASE"/>
    <property type="match status" value="1"/>
</dbReference>
<feature type="binding site" evidence="7">
    <location>
        <position position="45"/>
    </location>
    <ligand>
        <name>S-adenosyl-L-methionine</name>
        <dbReference type="ChEBI" id="CHEBI:59789"/>
    </ligand>
</feature>
<comment type="catalytic activity">
    <reaction evidence="1 7">
        <text>guanosine(46) in tRNA + S-adenosyl-L-methionine = N(7)-methylguanosine(46) in tRNA + S-adenosyl-L-homocysteine</text>
        <dbReference type="Rhea" id="RHEA:42708"/>
        <dbReference type="Rhea" id="RHEA-COMP:10188"/>
        <dbReference type="Rhea" id="RHEA-COMP:10189"/>
        <dbReference type="ChEBI" id="CHEBI:57856"/>
        <dbReference type="ChEBI" id="CHEBI:59789"/>
        <dbReference type="ChEBI" id="CHEBI:74269"/>
        <dbReference type="ChEBI" id="CHEBI:74480"/>
        <dbReference type="EC" id="2.1.1.33"/>
    </reaction>
</comment>
<evidence type="ECO:0000256" key="3">
    <source>
        <dbReference type="ARBA" id="ARBA00022603"/>
    </source>
</evidence>
<proteinExistence type="inferred from homology"/>
<evidence type="ECO:0000313" key="9">
    <source>
        <dbReference type="Proteomes" id="UP001596310"/>
    </source>
</evidence>
<dbReference type="InterPro" id="IPR003358">
    <property type="entry name" value="tRNA_(Gua-N-7)_MeTrfase_Trmb"/>
</dbReference>
<dbReference type="GO" id="GO:0008176">
    <property type="term" value="F:tRNA (guanine(46)-N7)-methyltransferase activity"/>
    <property type="evidence" value="ECO:0007669"/>
    <property type="project" value="UniProtKB-EC"/>
</dbReference>
<keyword evidence="4 7" id="KW-0808">Transferase</keyword>
<dbReference type="SUPFAM" id="SSF53335">
    <property type="entry name" value="S-adenosyl-L-methionine-dependent methyltransferases"/>
    <property type="match status" value="1"/>
</dbReference>
<dbReference type="InterPro" id="IPR055361">
    <property type="entry name" value="tRNA_methyltr_TrmB_bact"/>
</dbReference>
<protein>
    <recommendedName>
        <fullName evidence="7">tRNA (guanine-N(7)-)-methyltransferase</fullName>
        <ecNumber evidence="7">2.1.1.33</ecNumber>
    </recommendedName>
    <alternativeName>
        <fullName evidence="7">tRNA (guanine(46)-N(7))-methyltransferase</fullName>
    </alternativeName>
    <alternativeName>
        <fullName evidence="7">tRNA(m7G46)-methyltransferase</fullName>
    </alternativeName>
</protein>
<name>A0ABW1UQX0_9LACO</name>
<dbReference type="CDD" id="cd02440">
    <property type="entry name" value="AdoMet_MTases"/>
    <property type="match status" value="1"/>
</dbReference>
<dbReference type="RefSeq" id="WP_125598001.1">
    <property type="nucleotide sequence ID" value="NZ_JBHSSM010000016.1"/>
</dbReference>
<comment type="function">
    <text evidence="2 7">Catalyzes the formation of N(7)-methylguanine at position 46 (m7G46) in tRNA.</text>
</comment>
<feature type="binding site" evidence="7">
    <location>
        <position position="119"/>
    </location>
    <ligand>
        <name>S-adenosyl-L-methionine</name>
        <dbReference type="ChEBI" id="CHEBI:59789"/>
    </ligand>
</feature>
<feature type="binding site" evidence="7">
    <location>
        <position position="97"/>
    </location>
    <ligand>
        <name>S-adenosyl-L-methionine</name>
        <dbReference type="ChEBI" id="CHEBI:59789"/>
    </ligand>
</feature>
<comment type="pathway">
    <text evidence="7">tRNA modification; N(7)-methylguanine-tRNA biosynthesis.</text>
</comment>
<dbReference type="Gene3D" id="3.40.50.150">
    <property type="entry name" value="Vaccinia Virus protein VP39"/>
    <property type="match status" value="1"/>
</dbReference>
<comment type="caution">
    <text evidence="7">Lacks conserved residue(s) required for the propagation of feature annotation.</text>
</comment>
<organism evidence="8 9">
    <name type="scientific">Lapidilactobacillus achengensis</name>
    <dbReference type="NCBI Taxonomy" id="2486000"/>
    <lineage>
        <taxon>Bacteria</taxon>
        <taxon>Bacillati</taxon>
        <taxon>Bacillota</taxon>
        <taxon>Bacilli</taxon>
        <taxon>Lactobacillales</taxon>
        <taxon>Lactobacillaceae</taxon>
        <taxon>Lapidilactobacillus</taxon>
    </lineage>
</organism>
<comment type="similarity">
    <text evidence="7">Belongs to the class I-like SAM-binding methyltransferase superfamily. TrmB family.</text>
</comment>
<evidence type="ECO:0000256" key="5">
    <source>
        <dbReference type="ARBA" id="ARBA00022691"/>
    </source>
</evidence>